<gene>
    <name evidence="1" type="ORF">SAMN05421813_1477</name>
</gene>
<evidence type="ECO:0000313" key="1">
    <source>
        <dbReference type="EMBL" id="SDN13702.1"/>
    </source>
</evidence>
<reference evidence="2" key="1">
    <citation type="submission" date="2016-10" db="EMBL/GenBank/DDBJ databases">
        <authorList>
            <person name="Varghese N."/>
            <person name="Submissions S."/>
        </authorList>
    </citation>
    <scope>NUCLEOTIDE SEQUENCE [LARGE SCALE GENOMIC DNA]</scope>
    <source>
        <strain evidence="2">DSM 24536</strain>
    </source>
</reference>
<dbReference type="EMBL" id="FNHH01000047">
    <property type="protein sequence ID" value="SDN13702.1"/>
    <property type="molecule type" value="Genomic_DNA"/>
</dbReference>
<sequence>MHATIPLFFRPISTGNSCIDFMKKPILLFALFILVLSAGCKKEQIVPNRTILTTLNSGSWIKLDGGRSYTASINMPEIDNYFNDYGGVLVYVSFETGTYEQIPQVYNGVSYSYLTRSGQIVIEIQSSDGLAVVTPPGSVKVKIVLVESI</sequence>
<keyword evidence="2" id="KW-1185">Reference proteome</keyword>
<dbReference type="Proteomes" id="UP000199226">
    <property type="component" value="Unassembled WGS sequence"/>
</dbReference>
<proteinExistence type="predicted"/>
<dbReference type="AlphaFoldDB" id="A0A1G9YX26"/>
<organism evidence="1 2">
    <name type="scientific">Daejeonella rubra</name>
    <dbReference type="NCBI Taxonomy" id="990371"/>
    <lineage>
        <taxon>Bacteria</taxon>
        <taxon>Pseudomonadati</taxon>
        <taxon>Bacteroidota</taxon>
        <taxon>Sphingobacteriia</taxon>
        <taxon>Sphingobacteriales</taxon>
        <taxon>Sphingobacteriaceae</taxon>
        <taxon>Daejeonella</taxon>
    </lineage>
</organism>
<name>A0A1G9YX26_9SPHI</name>
<evidence type="ECO:0000313" key="2">
    <source>
        <dbReference type="Proteomes" id="UP000199226"/>
    </source>
</evidence>
<accession>A0A1G9YX26</accession>
<protein>
    <submittedName>
        <fullName evidence="1">Uncharacterized protein</fullName>
    </submittedName>
</protein>
<dbReference type="STRING" id="990371.SAMN05421813_1477"/>